<dbReference type="PANTHER" id="PTHR47212">
    <property type="entry name" value="ADHESIN-LIKE PROTEIN, PUTATIVE (DUF3741)-RELATED"/>
    <property type="match status" value="1"/>
</dbReference>
<sequence>MERRSPPLVNQKCTSRMFGIFNFREAHSDETLVSDRRHLNKHAGGNGKSRISSDVLSTVDEKYPHADVTSRRRRGYSCKSICVENDQIVNLENEATKMIVNQRFFDKNSQGKDGGPDSQPNQFLDAVQILYSNKELFTKLLQDPNSLLVKKIHGLQKPQVKAEQNGMNSLNKDQNSSDFDRCNLSKDCESRSSKRIVVLKPGTNNVKKFADNKDARNMKPSQFAFGGIKRKLRYVMRVWKKEQQWMATDSASSKFRCCSQNLEDDKNVKKLDIAVRNSLNNVHVSTGKNLKDSKLKDPKLSVRQEVASQQNKLTMKDQGAKVTSHNKHQMVLKTFHRDGESCSYTSSSSQKIKDPPVVSFSDELQVFDAADICVNSNLPVDNLHAHYDIPRDGLLVQVAHDKFKENNLADRVTSSLDPMSSSKDIMREVLQAFILKCDEPVKSHLSNLLMDSSTFDELKGLTDDLSCSTILHDCIIECFMELYQNCGFQSHFSSRNPNFQSCVARKILVREINELVNLHFYPHPPIKLQELVERDLARRGSWLNNIQVDVEDIAIEVEKDVLEKLVLEIVYEMDIRDLIHCN</sequence>
<evidence type="ECO:0000259" key="2">
    <source>
        <dbReference type="Pfam" id="PF14309"/>
    </source>
</evidence>
<reference evidence="3 4" key="1">
    <citation type="journal article" date="2014" name="Am. J. Bot.">
        <title>Genome assembly and annotation for red clover (Trifolium pratense; Fabaceae).</title>
        <authorList>
            <person name="Istvanek J."/>
            <person name="Jaros M."/>
            <person name="Krenek A."/>
            <person name="Repkova J."/>
        </authorList>
    </citation>
    <scope>NUCLEOTIDE SEQUENCE [LARGE SCALE GENOMIC DNA]</scope>
    <source>
        <strain evidence="4">cv. Tatra</strain>
        <tissue evidence="3">Young leaves</tissue>
    </source>
</reference>
<evidence type="ECO:0008006" key="5">
    <source>
        <dbReference type="Google" id="ProtNLM"/>
    </source>
</evidence>
<dbReference type="Proteomes" id="UP000236291">
    <property type="component" value="Unassembled WGS sequence"/>
</dbReference>
<feature type="domain" description="DUF4378" evidence="2">
    <location>
        <begin position="427"/>
        <end position="568"/>
    </location>
</feature>
<organism evidence="3 4">
    <name type="scientific">Trifolium pratense</name>
    <name type="common">Red clover</name>
    <dbReference type="NCBI Taxonomy" id="57577"/>
    <lineage>
        <taxon>Eukaryota</taxon>
        <taxon>Viridiplantae</taxon>
        <taxon>Streptophyta</taxon>
        <taxon>Embryophyta</taxon>
        <taxon>Tracheophyta</taxon>
        <taxon>Spermatophyta</taxon>
        <taxon>Magnoliopsida</taxon>
        <taxon>eudicotyledons</taxon>
        <taxon>Gunneridae</taxon>
        <taxon>Pentapetalae</taxon>
        <taxon>rosids</taxon>
        <taxon>fabids</taxon>
        <taxon>Fabales</taxon>
        <taxon>Fabaceae</taxon>
        <taxon>Papilionoideae</taxon>
        <taxon>50 kb inversion clade</taxon>
        <taxon>NPAAA clade</taxon>
        <taxon>Hologalegina</taxon>
        <taxon>IRL clade</taxon>
        <taxon>Trifolieae</taxon>
        <taxon>Trifolium</taxon>
    </lineage>
</organism>
<dbReference type="EMBL" id="ASHM01001372">
    <property type="protein sequence ID" value="PNY06559.1"/>
    <property type="molecule type" value="Genomic_DNA"/>
</dbReference>
<evidence type="ECO:0000313" key="3">
    <source>
        <dbReference type="EMBL" id="PNY06559.1"/>
    </source>
</evidence>
<comment type="caution">
    <text evidence="3">The sequence shown here is derived from an EMBL/GenBank/DDBJ whole genome shotgun (WGS) entry which is preliminary data.</text>
</comment>
<name>A0A2K3NU43_TRIPR</name>
<evidence type="ECO:0000259" key="1">
    <source>
        <dbReference type="Pfam" id="PF12552"/>
    </source>
</evidence>
<dbReference type="InterPro" id="IPR025486">
    <property type="entry name" value="DUF4378"/>
</dbReference>
<proteinExistence type="predicted"/>
<feature type="domain" description="DUF3741" evidence="1">
    <location>
        <begin position="118"/>
        <end position="146"/>
    </location>
</feature>
<dbReference type="Pfam" id="PF12552">
    <property type="entry name" value="DUF3741"/>
    <property type="match status" value="1"/>
</dbReference>
<protein>
    <recommendedName>
        <fullName evidence="5">DUF4378 domain-containing protein</fullName>
    </recommendedName>
</protein>
<evidence type="ECO:0000313" key="4">
    <source>
        <dbReference type="Proteomes" id="UP000236291"/>
    </source>
</evidence>
<reference evidence="3 4" key="2">
    <citation type="journal article" date="2017" name="Front. Plant Sci.">
        <title>Gene Classification and Mining of Molecular Markers Useful in Red Clover (Trifolium pratense) Breeding.</title>
        <authorList>
            <person name="Istvanek J."/>
            <person name="Dluhosova J."/>
            <person name="Dluhos P."/>
            <person name="Patkova L."/>
            <person name="Nedelnik J."/>
            <person name="Repkova J."/>
        </authorList>
    </citation>
    <scope>NUCLEOTIDE SEQUENCE [LARGE SCALE GENOMIC DNA]</scope>
    <source>
        <strain evidence="4">cv. Tatra</strain>
        <tissue evidence="3">Young leaves</tissue>
    </source>
</reference>
<gene>
    <name evidence="3" type="ORF">L195_g003030</name>
</gene>
<dbReference type="InterPro" id="IPR022212">
    <property type="entry name" value="DUF3741"/>
</dbReference>
<dbReference type="PANTHER" id="PTHR47212:SF2">
    <property type="entry name" value="DUF3741 DOMAIN-CONTAINING PROTEIN"/>
    <property type="match status" value="1"/>
</dbReference>
<dbReference type="Pfam" id="PF14309">
    <property type="entry name" value="DUF4378"/>
    <property type="match status" value="1"/>
</dbReference>
<dbReference type="STRING" id="57577.A0A2K3NU43"/>
<dbReference type="AlphaFoldDB" id="A0A2K3NU43"/>
<accession>A0A2K3NU43</accession>